<proteinExistence type="inferred from homology"/>
<dbReference type="CDD" id="cd07017">
    <property type="entry name" value="S14_ClpP_2"/>
    <property type="match status" value="1"/>
</dbReference>
<dbReference type="GO" id="GO:0004252">
    <property type="term" value="F:serine-type endopeptidase activity"/>
    <property type="evidence" value="ECO:0007669"/>
    <property type="project" value="InterPro"/>
</dbReference>
<sequence length="215" mass="24396">MFIMTRIPKVSYKHPGSNQVEWEDIHNRLFRERILFVSQPLDDEYVNQLIAAILCLDNETSEKPITLYINSPGGNMHAGLSLYDTLEVKTNKDKFNQHVRSEIVTINVGLCASTATLLLGSGTPGKRYGLQHSRILLLQPSGLAEGTAEQIKIEAQHILEIKKNLIEIYSNITKQPYEKIASDIERDNFMSSEEYKSYGLIDEIITNSETKLIQK</sequence>
<dbReference type="PANTHER" id="PTHR10381">
    <property type="entry name" value="ATP-DEPENDENT CLP PROTEASE PROTEOLYTIC SUBUNIT"/>
    <property type="match status" value="1"/>
</dbReference>
<dbReference type="GO" id="GO:0009368">
    <property type="term" value="C:endopeptidase Clp complex"/>
    <property type="evidence" value="ECO:0007669"/>
    <property type="project" value="TreeGrafter"/>
</dbReference>
<dbReference type="InterPro" id="IPR029045">
    <property type="entry name" value="ClpP/crotonase-like_dom_sf"/>
</dbReference>
<evidence type="ECO:0000313" key="3">
    <source>
        <dbReference type="EMBL" id="SVP89185.1"/>
    </source>
</evidence>
<dbReference type="InterPro" id="IPR001907">
    <property type="entry name" value="ClpP"/>
</dbReference>
<protein>
    <recommendedName>
        <fullName evidence="2">ATP-dependent Clp protease proteolytic subunit</fullName>
    </recommendedName>
</protein>
<dbReference type="EMBL" id="UIVT01000001">
    <property type="protein sequence ID" value="SVP89185.1"/>
    <property type="molecule type" value="Genomic_DNA"/>
</dbReference>
<organism evidence="3">
    <name type="scientific">Theileria annulata</name>
    <dbReference type="NCBI Taxonomy" id="5874"/>
    <lineage>
        <taxon>Eukaryota</taxon>
        <taxon>Sar</taxon>
        <taxon>Alveolata</taxon>
        <taxon>Apicomplexa</taxon>
        <taxon>Aconoidasida</taxon>
        <taxon>Piroplasmida</taxon>
        <taxon>Theileriidae</taxon>
        <taxon>Theileria</taxon>
    </lineage>
</organism>
<dbReference type="PANTHER" id="PTHR10381:SF46">
    <property type="entry name" value="ATP-DEPENDENT CLP PROTEASE PROTEOLYTIC SUBUNIT-RELATED PROTEIN 2, CHLOROPLASTIC"/>
    <property type="match status" value="1"/>
</dbReference>
<dbReference type="GO" id="GO:0004176">
    <property type="term" value="F:ATP-dependent peptidase activity"/>
    <property type="evidence" value="ECO:0007669"/>
    <property type="project" value="InterPro"/>
</dbReference>
<gene>
    <name evidence="3" type="ORF">TAT_000103700</name>
    <name evidence="4" type="ORF">TAV_000103000</name>
</gene>
<dbReference type="AlphaFoldDB" id="A0A3B0MHJ5"/>
<dbReference type="EMBL" id="UIVS01000001">
    <property type="protein sequence ID" value="SVP90325.1"/>
    <property type="molecule type" value="Genomic_DNA"/>
</dbReference>
<evidence type="ECO:0000256" key="1">
    <source>
        <dbReference type="ARBA" id="ARBA00007039"/>
    </source>
</evidence>
<name>A0A3B0MHJ5_THEAN</name>
<dbReference type="InterPro" id="IPR023562">
    <property type="entry name" value="ClpP/TepA"/>
</dbReference>
<dbReference type="SUPFAM" id="SSF52096">
    <property type="entry name" value="ClpP/crotonase"/>
    <property type="match status" value="1"/>
</dbReference>
<dbReference type="Gene3D" id="3.90.226.10">
    <property type="entry name" value="2-enoyl-CoA Hydratase, Chain A, domain 1"/>
    <property type="match status" value="1"/>
</dbReference>
<comment type="similarity">
    <text evidence="1 2">Belongs to the peptidase S14 family.</text>
</comment>
<dbReference type="GO" id="GO:0051117">
    <property type="term" value="F:ATPase binding"/>
    <property type="evidence" value="ECO:0007669"/>
    <property type="project" value="TreeGrafter"/>
</dbReference>
<dbReference type="PRINTS" id="PR00127">
    <property type="entry name" value="CLPPROTEASEP"/>
</dbReference>
<dbReference type="VEuPathDB" id="PiroplasmaDB:TA16975"/>
<dbReference type="Pfam" id="PF00574">
    <property type="entry name" value="CLP_protease"/>
    <property type="match status" value="1"/>
</dbReference>
<evidence type="ECO:0000313" key="4">
    <source>
        <dbReference type="EMBL" id="SVP90325.1"/>
    </source>
</evidence>
<dbReference type="GO" id="GO:0006515">
    <property type="term" value="P:protein quality control for misfolded or incompletely synthesized proteins"/>
    <property type="evidence" value="ECO:0007669"/>
    <property type="project" value="TreeGrafter"/>
</dbReference>
<keyword evidence="3" id="KW-0378">Hydrolase</keyword>
<reference evidence="3" key="1">
    <citation type="submission" date="2018-07" db="EMBL/GenBank/DDBJ databases">
        <authorList>
            <person name="Quirk P.G."/>
            <person name="Krulwich T.A."/>
        </authorList>
    </citation>
    <scope>NUCLEOTIDE SEQUENCE</scope>
    <source>
        <strain evidence="3">Anand</strain>
    </source>
</reference>
<accession>A0A3B0MHJ5</accession>
<dbReference type="HAMAP" id="MF_00444">
    <property type="entry name" value="ClpP"/>
    <property type="match status" value="1"/>
</dbReference>
<keyword evidence="3" id="KW-0645">Protease</keyword>
<evidence type="ECO:0000256" key="2">
    <source>
        <dbReference type="RuleBase" id="RU003567"/>
    </source>
</evidence>